<name>A0A7W7AFI9_9SPHN</name>
<sequence length="394" mass="42526">MDPRRNPFAPGAGTPPPELAGREPLLERTLIALDRIRAGRPARSTIFYGLRGVGKTVLLGAVREAVEAERMLAVTIEAPENRSLPALIAPSLRAGLLRLDRTARAGAGVKHALRALAGFAKLKLKYDDFEIALDLEPEPGLADSGDLDLDLADLMVAVGEAARERETAVVLMIDELQYVAEEQLAALISALHRANQLRLPVTLVGAGLPQLLGQMGRAKSYAERLFEFVSLGPLDEAAAAAAIRVPVEREEEAITPEAVTAIVGDTQGYPYFLQEWGKHSWEVADASPITAADVDMARAAALAELDASFFRVRFDRLTPAEKRYLRAMAALGPGPHRSGDVADQLKVKVSSVAPTRNSLIAKGMLFSPAHGDTAFTVPLFDQFMQRVMPDTQKD</sequence>
<dbReference type="InterPro" id="IPR041664">
    <property type="entry name" value="AAA_16"/>
</dbReference>
<feature type="domain" description="Orc1-like AAA ATPase" evidence="2">
    <location>
        <begin position="18"/>
        <end position="204"/>
    </location>
</feature>
<gene>
    <name evidence="3" type="ORF">GGQ96_000209</name>
</gene>
<accession>A0A7W7AFI9</accession>
<dbReference type="SUPFAM" id="SSF52540">
    <property type="entry name" value="P-loop containing nucleoside triphosphate hydrolases"/>
    <property type="match status" value="1"/>
</dbReference>
<dbReference type="PANTHER" id="PTHR34301:SF8">
    <property type="entry name" value="ATPASE DOMAIN-CONTAINING PROTEIN"/>
    <property type="match status" value="1"/>
</dbReference>
<dbReference type="Gene3D" id="3.40.50.300">
    <property type="entry name" value="P-loop containing nucleotide triphosphate hydrolases"/>
    <property type="match status" value="1"/>
</dbReference>
<keyword evidence="4" id="KW-1185">Reference proteome</keyword>
<dbReference type="Proteomes" id="UP000574769">
    <property type="component" value="Unassembled WGS sequence"/>
</dbReference>
<dbReference type="InterPro" id="IPR027417">
    <property type="entry name" value="P-loop_NTPase"/>
</dbReference>
<organism evidence="3 4">
    <name type="scientific">Sphingomonas abaci</name>
    <dbReference type="NCBI Taxonomy" id="237611"/>
    <lineage>
        <taxon>Bacteria</taxon>
        <taxon>Pseudomonadati</taxon>
        <taxon>Pseudomonadota</taxon>
        <taxon>Alphaproteobacteria</taxon>
        <taxon>Sphingomonadales</taxon>
        <taxon>Sphingomonadaceae</taxon>
        <taxon>Sphingomonas</taxon>
    </lineage>
</organism>
<dbReference type="EMBL" id="JACHNY010000001">
    <property type="protein sequence ID" value="MBB4616103.1"/>
    <property type="molecule type" value="Genomic_DNA"/>
</dbReference>
<evidence type="ECO:0000259" key="2">
    <source>
        <dbReference type="Pfam" id="PF13191"/>
    </source>
</evidence>
<evidence type="ECO:0000256" key="1">
    <source>
        <dbReference type="SAM" id="MobiDB-lite"/>
    </source>
</evidence>
<dbReference type="Pfam" id="PF13191">
    <property type="entry name" value="AAA_16"/>
    <property type="match status" value="1"/>
</dbReference>
<evidence type="ECO:0000313" key="4">
    <source>
        <dbReference type="Proteomes" id="UP000574769"/>
    </source>
</evidence>
<dbReference type="PANTHER" id="PTHR34301">
    <property type="entry name" value="DNA-BINDING PROTEIN-RELATED"/>
    <property type="match status" value="1"/>
</dbReference>
<comment type="caution">
    <text evidence="3">The sequence shown here is derived from an EMBL/GenBank/DDBJ whole genome shotgun (WGS) entry which is preliminary data.</text>
</comment>
<feature type="region of interest" description="Disordered" evidence="1">
    <location>
        <begin position="1"/>
        <end position="21"/>
    </location>
</feature>
<proteinExistence type="predicted"/>
<evidence type="ECO:0000313" key="3">
    <source>
        <dbReference type="EMBL" id="MBB4616103.1"/>
    </source>
</evidence>
<reference evidence="3 4" key="1">
    <citation type="submission" date="2020-08" db="EMBL/GenBank/DDBJ databases">
        <title>Genomic Encyclopedia of Type Strains, Phase IV (KMG-IV): sequencing the most valuable type-strain genomes for metagenomic binning, comparative biology and taxonomic classification.</title>
        <authorList>
            <person name="Goeker M."/>
        </authorList>
    </citation>
    <scope>NUCLEOTIDE SEQUENCE [LARGE SCALE GENOMIC DNA]</scope>
    <source>
        <strain evidence="3 4">DSM 15867</strain>
    </source>
</reference>
<dbReference type="RefSeq" id="WP_184110717.1">
    <property type="nucleotide sequence ID" value="NZ_JACHNY010000001.1"/>
</dbReference>
<dbReference type="AlphaFoldDB" id="A0A7W7AFI9"/>
<protein>
    <recommendedName>
        <fullName evidence="2">Orc1-like AAA ATPase domain-containing protein</fullName>
    </recommendedName>
</protein>